<keyword evidence="1" id="KW-1133">Transmembrane helix</keyword>
<dbReference type="Pfam" id="PF11393">
    <property type="entry name" value="T4BSS_DotI_IcmL"/>
    <property type="match status" value="1"/>
</dbReference>
<dbReference type="InterPro" id="IPR021055">
    <property type="entry name" value="T4BSS_IcmL/DotI"/>
</dbReference>
<keyword evidence="3" id="KW-1185">Reference proteome</keyword>
<feature type="transmembrane region" description="Helical" evidence="1">
    <location>
        <begin position="50"/>
        <end position="70"/>
    </location>
</feature>
<sequence length="240" mass="27033">MSNTEERDLDSELLTLLKEPNKNVLWDKNVGMPGDIILNRNRSLRILTKATLGGISLSLMVGMVLTYGVVTLANRDNVELAYGIDSDNRIVELAETTVPNVTDAQVMEVTAELVRKFHLYSTKDWERHVDSFQKDFVDKKAFEDFMFVLKRSQVIERIEDGIQMAWAELASAPVIVDKSEDGNSWELEVDFKWYVGGGSYTSAGTSLRSHITLQRVSRAKNSNRLAVAEYADEPLGVKTR</sequence>
<geneLocation type="plasmid" evidence="2 3">
    <name>pASTE61-200</name>
</geneLocation>
<gene>
    <name evidence="2" type="ORF">AVL57_00460</name>
</gene>
<keyword evidence="2" id="KW-0614">Plasmid</keyword>
<evidence type="ECO:0000256" key="1">
    <source>
        <dbReference type="SAM" id="Phobius"/>
    </source>
</evidence>
<proteinExistence type="predicted"/>
<protein>
    <submittedName>
        <fullName evidence="2">Type IV secretion protein IcmL</fullName>
    </submittedName>
</protein>
<reference evidence="2 3" key="1">
    <citation type="submission" date="2015-12" db="EMBL/GenBank/DDBJ databases">
        <title>Intraspecies pangenome expansion in the marine bacterium Alteromonas.</title>
        <authorList>
            <person name="Lopez-Perez M."/>
            <person name="Rodriguez-Valera F."/>
        </authorList>
    </citation>
    <scope>NUCLEOTIDE SEQUENCE [LARGE SCALE GENOMIC DNA]</scope>
    <source>
        <strain evidence="2 3">LMG 21861</strain>
        <plasmid evidence="2 3">pASTE61-200</plasmid>
    </source>
</reference>
<name>A0ABN4LTR2_9ALTE</name>
<keyword evidence="1" id="KW-0472">Membrane</keyword>
<dbReference type="Proteomes" id="UP000056750">
    <property type="component" value="Plasmid pASTE61-200"/>
</dbReference>
<accession>A0ABN4LTR2</accession>
<dbReference type="RefSeq" id="WP_061093693.1">
    <property type="nucleotide sequence ID" value="NZ_CP013927.1"/>
</dbReference>
<organism evidence="2 3">
    <name type="scientific">Alteromonas stellipolaris</name>
    <dbReference type="NCBI Taxonomy" id="233316"/>
    <lineage>
        <taxon>Bacteria</taxon>
        <taxon>Pseudomonadati</taxon>
        <taxon>Pseudomonadota</taxon>
        <taxon>Gammaproteobacteria</taxon>
        <taxon>Alteromonadales</taxon>
        <taxon>Alteromonadaceae</taxon>
        <taxon>Alteromonas/Salinimonas group</taxon>
        <taxon>Alteromonas</taxon>
    </lineage>
</organism>
<evidence type="ECO:0000313" key="3">
    <source>
        <dbReference type="Proteomes" id="UP000056750"/>
    </source>
</evidence>
<evidence type="ECO:0000313" key="2">
    <source>
        <dbReference type="EMBL" id="AMJ76652.1"/>
    </source>
</evidence>
<keyword evidence="1" id="KW-0812">Transmembrane</keyword>
<dbReference type="EMBL" id="CP013927">
    <property type="protein sequence ID" value="AMJ76652.1"/>
    <property type="molecule type" value="Genomic_DNA"/>
</dbReference>